<keyword evidence="2 9" id="KW-0489">Methyltransferase</keyword>
<name>H8WVL9_CANO9</name>
<protein>
    <recommendedName>
        <fullName evidence="7 9">tRNA (guanine(26)-N(2))-dimethyltransferase</fullName>
        <ecNumber evidence="7 9">2.1.1.216</ecNumber>
    </recommendedName>
</protein>
<dbReference type="Proteomes" id="UP000005018">
    <property type="component" value="Chromosome 1"/>
</dbReference>
<keyword evidence="4 9" id="KW-0949">S-adenosyl-L-methionine</keyword>
<evidence type="ECO:0000256" key="1">
    <source>
        <dbReference type="ARBA" id="ARBA00022555"/>
    </source>
</evidence>
<dbReference type="Pfam" id="PF02005">
    <property type="entry name" value="TRM"/>
    <property type="match status" value="1"/>
</dbReference>
<evidence type="ECO:0000313" key="11">
    <source>
        <dbReference type="Proteomes" id="UP000005018"/>
    </source>
</evidence>
<dbReference type="CDD" id="cd02440">
    <property type="entry name" value="AdoMet_MTases"/>
    <property type="match status" value="1"/>
</dbReference>
<evidence type="ECO:0000313" key="10">
    <source>
        <dbReference type="EMBL" id="CCG20492.1"/>
    </source>
</evidence>
<dbReference type="Gene3D" id="3.40.50.150">
    <property type="entry name" value="Vaccinia Virus protein VP39"/>
    <property type="match status" value="1"/>
</dbReference>
<dbReference type="InterPro" id="IPR002905">
    <property type="entry name" value="Trm1"/>
</dbReference>
<evidence type="ECO:0000256" key="7">
    <source>
        <dbReference type="ARBA" id="ARBA00039099"/>
    </source>
</evidence>
<proteinExistence type="inferred from homology"/>
<evidence type="ECO:0000256" key="9">
    <source>
        <dbReference type="PROSITE-ProRule" id="PRU00958"/>
    </source>
</evidence>
<dbReference type="EC" id="2.1.1.216" evidence="7 9"/>
<dbReference type="NCBIfam" id="TIGR00308">
    <property type="entry name" value="TRM1"/>
    <property type="match status" value="1"/>
</dbReference>
<reference evidence="10 11" key="1">
    <citation type="journal article" date="2012" name="PLoS ONE">
        <title>Sequence and analysis of the genome of the pathogenic yeast Candida orthopsilosis.</title>
        <authorList>
            <person name="Riccombeni A."/>
            <person name="Vidanes G."/>
            <person name="Proux-Wera E."/>
            <person name="Wolfe K.H."/>
            <person name="Butler G."/>
        </authorList>
    </citation>
    <scope>NUCLEOTIDE SEQUENCE [LARGE SCALE GENOMIC DNA]</scope>
    <source>
        <strain evidence="10 11">Co 90-125</strain>
    </source>
</reference>
<dbReference type="GO" id="GO:0000049">
    <property type="term" value="F:tRNA binding"/>
    <property type="evidence" value="ECO:0007669"/>
    <property type="project" value="UniProtKB-UniRule"/>
</dbReference>
<dbReference type="eggNOG" id="KOG1253">
    <property type="taxonomic scope" value="Eukaryota"/>
</dbReference>
<keyword evidence="1 9" id="KW-0820">tRNA-binding</keyword>
<keyword evidence="3 9" id="KW-0808">Transferase</keyword>
<dbReference type="InterPro" id="IPR042296">
    <property type="entry name" value="tRNA_met_Trm1_C"/>
</dbReference>
<evidence type="ECO:0000256" key="8">
    <source>
        <dbReference type="ARBA" id="ARBA00051897"/>
    </source>
</evidence>
<dbReference type="AlphaFoldDB" id="H8WVL9"/>
<dbReference type="GO" id="GO:0002940">
    <property type="term" value="P:tRNA N2-guanine methylation"/>
    <property type="evidence" value="ECO:0007669"/>
    <property type="project" value="TreeGrafter"/>
</dbReference>
<comment type="similarity">
    <text evidence="9">Belongs to the class I-like SAM-binding methyltransferase superfamily. Trm1 family.</text>
</comment>
<organism evidence="10 11">
    <name type="scientific">Candida orthopsilosis (strain 90-125)</name>
    <name type="common">Yeast</name>
    <dbReference type="NCBI Taxonomy" id="1136231"/>
    <lineage>
        <taxon>Eukaryota</taxon>
        <taxon>Fungi</taxon>
        <taxon>Dikarya</taxon>
        <taxon>Ascomycota</taxon>
        <taxon>Saccharomycotina</taxon>
        <taxon>Pichiomycetes</taxon>
        <taxon>Debaryomycetaceae</taxon>
        <taxon>Candida/Lodderomyces clade</taxon>
        <taxon>Candida</taxon>
    </lineage>
</organism>
<dbReference type="EMBL" id="HE681719">
    <property type="protein sequence ID" value="CCG20492.1"/>
    <property type="molecule type" value="Genomic_DNA"/>
</dbReference>
<dbReference type="PANTHER" id="PTHR10631">
    <property type="entry name" value="N 2 ,N 2 -DIMETHYLGUANOSINE TRNA METHYLTRANSFERASE"/>
    <property type="match status" value="1"/>
</dbReference>
<dbReference type="FunFam" id="3.40.50.150:FF:000051">
    <property type="entry name" value="tRNA (guanine(26)-N(2))-dimethyltransferase"/>
    <property type="match status" value="1"/>
</dbReference>
<dbReference type="InterPro" id="IPR029063">
    <property type="entry name" value="SAM-dependent_MTases_sf"/>
</dbReference>
<dbReference type="GO" id="GO:0005634">
    <property type="term" value="C:nucleus"/>
    <property type="evidence" value="ECO:0007669"/>
    <property type="project" value="TreeGrafter"/>
</dbReference>
<sequence length="558" mass="62479">MYRRLRSLIKNIAMSTSNAEEAKVTQQTPLQAASSSAESNSFNYTTEGKATILTPKKDEVFYNPIQQFNRDISTLSIIAYDQFRAEQNEQKNKNKNKKRKLLGLTILEALSASGLRSCRYGLEIPNVYKIVANDLSPDAVTSINRNIEHNQLTGKVVANQGDAIKFMASTTNKFNIVDLDPYGTASPFLDSAIQCIEEDGMLLVTCTDAAVLAGSGYPEKCFALYGGNNFGNSYINSETNHEVGIRLMLQSIAATAAKYKKSIEPMLSLSIDYYFRVWVKVKTSPIKVKTLASETMLTYGCNGCGHKVVQPLGIRNDNKYIYPKLVGQVNSHCQYCGSTHTVAGPMYAGPLHNQTFINKILQLNEKSDKEIYKTSERIKGMLTLAQSELNTVPFFYNLNHLNSIFKSPPISIGEYSKAVGNLGYKLSLTHAKKNCIKSDIPWEKNLEIIRQWTIKQNKAYIEEMKSKLETQGSLNEKITEKLAKLGQDITYSPNLNEKSVGAQILNYFKRKETGTDGNAIDFDTSNDESDKISKLRKVKMVRFQENPTKNWGPMARPK</sequence>
<evidence type="ECO:0000256" key="5">
    <source>
        <dbReference type="ARBA" id="ARBA00022694"/>
    </source>
</evidence>
<keyword evidence="5 9" id="KW-0819">tRNA processing</keyword>
<dbReference type="GeneID" id="14537416"/>
<evidence type="ECO:0000256" key="3">
    <source>
        <dbReference type="ARBA" id="ARBA00022679"/>
    </source>
</evidence>
<dbReference type="RefSeq" id="XP_003865933.1">
    <property type="nucleotide sequence ID" value="XM_003865885.1"/>
</dbReference>
<comment type="catalytic activity">
    <reaction evidence="8 9">
        <text>guanosine(26) in tRNA + 2 S-adenosyl-L-methionine = N(2)-dimethylguanosine(26) in tRNA + 2 S-adenosyl-L-homocysteine + 2 H(+)</text>
        <dbReference type="Rhea" id="RHEA:43140"/>
        <dbReference type="Rhea" id="RHEA-COMP:10359"/>
        <dbReference type="Rhea" id="RHEA-COMP:10360"/>
        <dbReference type="ChEBI" id="CHEBI:15378"/>
        <dbReference type="ChEBI" id="CHEBI:57856"/>
        <dbReference type="ChEBI" id="CHEBI:59789"/>
        <dbReference type="ChEBI" id="CHEBI:74269"/>
        <dbReference type="ChEBI" id="CHEBI:74513"/>
        <dbReference type="EC" id="2.1.1.216"/>
    </reaction>
</comment>
<keyword evidence="6 9" id="KW-0694">RNA-binding</keyword>
<evidence type="ECO:0000256" key="6">
    <source>
        <dbReference type="ARBA" id="ARBA00022884"/>
    </source>
</evidence>
<dbReference type="SUPFAM" id="SSF53335">
    <property type="entry name" value="S-adenosyl-L-methionine-dependent methyltransferases"/>
    <property type="match status" value="1"/>
</dbReference>
<dbReference type="PANTHER" id="PTHR10631:SF3">
    <property type="entry name" value="TRNA (GUANINE(26)-N(2))-DIMETHYLTRANSFERASE"/>
    <property type="match status" value="1"/>
</dbReference>
<dbReference type="HOGENOM" id="CLU_010862_4_0_1"/>
<dbReference type="GO" id="GO:0160104">
    <property type="term" value="F:tRNA (guanine(26)-N2)-dimethyltransferase activity"/>
    <property type="evidence" value="ECO:0007669"/>
    <property type="project" value="UniProtKB-UniRule"/>
</dbReference>
<keyword evidence="11" id="KW-1185">Reference proteome</keyword>
<dbReference type="FunFam" id="3.30.56.70:FF:000001">
    <property type="entry name" value="tRNA (guanine(26)-N(2))-dimethyltransferase"/>
    <property type="match status" value="1"/>
</dbReference>
<dbReference type="KEGG" id="cot:CORT_0A01010"/>
<evidence type="ECO:0000256" key="4">
    <source>
        <dbReference type="ARBA" id="ARBA00022691"/>
    </source>
</evidence>
<dbReference type="PROSITE" id="PS51626">
    <property type="entry name" value="SAM_MT_TRM1"/>
    <property type="match status" value="1"/>
</dbReference>
<gene>
    <name evidence="10" type="ORF">CORT_0A01010</name>
</gene>
<dbReference type="OrthoDB" id="6349953at2759"/>
<dbReference type="Gene3D" id="3.30.56.70">
    <property type="entry name" value="N2,N2-dimethylguanosine tRNA methyltransferase, C-terminal domain"/>
    <property type="match status" value="1"/>
</dbReference>
<accession>H8WVL9</accession>
<evidence type="ECO:0000256" key="2">
    <source>
        <dbReference type="ARBA" id="ARBA00022603"/>
    </source>
</evidence>